<evidence type="ECO:0000256" key="1">
    <source>
        <dbReference type="SAM" id="MobiDB-lite"/>
    </source>
</evidence>
<dbReference type="Proteomes" id="UP000005206">
    <property type="component" value="Chromosome 1"/>
</dbReference>
<dbReference type="InParanoid" id="C7YW71"/>
<name>C7YW71_FUSV7</name>
<dbReference type="HOGENOM" id="CLU_498825_0_0_1"/>
<dbReference type="KEGG" id="nhe:NECHADRAFT_74204"/>
<evidence type="ECO:0000313" key="3">
    <source>
        <dbReference type="Proteomes" id="UP000005206"/>
    </source>
</evidence>
<dbReference type="GeneID" id="9677413"/>
<protein>
    <submittedName>
        <fullName evidence="2">Uncharacterized protein</fullName>
    </submittedName>
</protein>
<dbReference type="RefSeq" id="XP_003049626.1">
    <property type="nucleotide sequence ID" value="XM_003049580.1"/>
</dbReference>
<evidence type="ECO:0000313" key="2">
    <source>
        <dbReference type="EMBL" id="EEU43913.1"/>
    </source>
</evidence>
<dbReference type="OrthoDB" id="4636359at2759"/>
<gene>
    <name evidence="2" type="ORF">NECHADRAFT_74204</name>
</gene>
<dbReference type="VEuPathDB" id="FungiDB:NECHADRAFT_74204"/>
<proteinExistence type="predicted"/>
<sequence length="546" mass="64119">MKSTSAEFYTPQPGSRLHYELKYEMDRLNQTVDPNTVHKATFLSSYSARRDYLERVFSENLKHRIQDVMAIINFPRPCKFDYMPNTINLHLEEWLALELPDPLEEYLPKELDKVYQFVRLTEQYMEDYLSKALSSDLVHAYLKLPHWCHLSYDEHRTVEVKSQDRVHLNSLSSTERDRLFQAFFYYQLNCLAKPVRPRYWSHTRVPEEQSWWLMPQWGTSYRPSIRDIDTIQCVHEYFRTLVGALAARFADDGFKTVAALLDERRGAWRAFEGPVFPNNVQFNPELHMTSPEPEVICNFINCLAASGITLIDELLRLDIKECKTFFDHLYDEMAIQTPMMAPRSSSHPTIDRYYNPVIPDDGLWAELRFRFHFAQGPEALVQAYIRMYQQRAWAFFDDERLFEDGINFCDFQDFQARASRMDTEGYSSRPSRRQHLSAMKMGQSPSPHREDLERGVEYYPTLERVLFWNEIDNIQREPVLVVKDELFQVNNDEVISESDDGEIEQEAEGGHIKGECPGNDFLDEDLEVNGLVAAQPYCPVHMRETA</sequence>
<dbReference type="AlphaFoldDB" id="C7YW71"/>
<organism evidence="2 3">
    <name type="scientific">Fusarium vanettenii (strain ATCC MYA-4622 / CBS 123669 / FGSC 9596 / NRRL 45880 / 77-13-4)</name>
    <name type="common">Fusarium solani subsp. pisi</name>
    <dbReference type="NCBI Taxonomy" id="660122"/>
    <lineage>
        <taxon>Eukaryota</taxon>
        <taxon>Fungi</taxon>
        <taxon>Dikarya</taxon>
        <taxon>Ascomycota</taxon>
        <taxon>Pezizomycotina</taxon>
        <taxon>Sordariomycetes</taxon>
        <taxon>Hypocreomycetidae</taxon>
        <taxon>Hypocreales</taxon>
        <taxon>Nectriaceae</taxon>
        <taxon>Fusarium</taxon>
        <taxon>Fusarium solani species complex</taxon>
        <taxon>Fusarium vanettenii</taxon>
    </lineage>
</organism>
<keyword evidence="3" id="KW-1185">Reference proteome</keyword>
<dbReference type="EMBL" id="GG698901">
    <property type="protein sequence ID" value="EEU43913.1"/>
    <property type="molecule type" value="Genomic_DNA"/>
</dbReference>
<feature type="region of interest" description="Disordered" evidence="1">
    <location>
        <begin position="422"/>
        <end position="451"/>
    </location>
</feature>
<reference evidence="2 3" key="1">
    <citation type="journal article" date="2009" name="PLoS Genet.">
        <title>The genome of Nectria haematococca: contribution of supernumerary chromosomes to gene expansion.</title>
        <authorList>
            <person name="Coleman J.J."/>
            <person name="Rounsley S.D."/>
            <person name="Rodriguez-Carres M."/>
            <person name="Kuo A."/>
            <person name="Wasmann C.C."/>
            <person name="Grimwood J."/>
            <person name="Schmutz J."/>
            <person name="Taga M."/>
            <person name="White G.J."/>
            <person name="Zhou S."/>
            <person name="Schwartz D.C."/>
            <person name="Freitag M."/>
            <person name="Ma L.J."/>
            <person name="Danchin E.G."/>
            <person name="Henrissat B."/>
            <person name="Coutinho P.M."/>
            <person name="Nelson D.R."/>
            <person name="Straney D."/>
            <person name="Napoli C.A."/>
            <person name="Barker B.M."/>
            <person name="Gribskov M."/>
            <person name="Rep M."/>
            <person name="Kroken S."/>
            <person name="Molnar I."/>
            <person name="Rensing C."/>
            <person name="Kennell J.C."/>
            <person name="Zamora J."/>
            <person name="Farman M.L."/>
            <person name="Selker E.U."/>
            <person name="Salamov A."/>
            <person name="Shapiro H."/>
            <person name="Pangilinan J."/>
            <person name="Lindquist E."/>
            <person name="Lamers C."/>
            <person name="Grigoriev I.V."/>
            <person name="Geiser D.M."/>
            <person name="Covert S.F."/>
            <person name="Temporini E."/>
            <person name="Vanetten H.D."/>
        </authorList>
    </citation>
    <scope>NUCLEOTIDE SEQUENCE [LARGE SCALE GENOMIC DNA]</scope>
    <source>
        <strain evidence="3">ATCC MYA-4622 / CBS 123669 / FGSC 9596 / NRRL 45880 / 77-13-4</strain>
    </source>
</reference>
<accession>C7YW71</accession>